<dbReference type="EMBL" id="FOAN01000007">
    <property type="protein sequence ID" value="SEM07812.1"/>
    <property type="molecule type" value="Genomic_DNA"/>
</dbReference>
<sequence>MTQAIERRETSSVGTLGPVLFTATLLFYLVTLTPFIDLSAADANAAATAKSNTINQLIYLCLTMALWLTVFASPSRGLVARPRGLLIVLLVWFAVVSAFSAQPDLALKRVFLAMLTIVNGSILLLLPRSERQFAGMLAFCCLGALGLAYAGVALMPQLAIHQASEVRESMNAGFWRGHFAHKNVAAAAMVIISFAGLYLFSTGRRALGGLVVLLALVFLTRTGGKSAAMALPGILAIAWVFERWRAVRIPMVVLGIAAVNILTIGCSVSPTMRELVAQLGIDPSFTNRTDIWKIGAGAAVDNPLTGYGFQLFWQTDAMVHKGGAAASWAFAAFNGHNAYLDMAITTGLPGLALTLVLLVWLPLRDIARAEATANDPALTRLFVRIWLYGILVACVESLFFQSGSLIWFMLVVAIFGLHLQANAHEIREPAQHRHRVEPIHA</sequence>
<keyword evidence="3 5" id="KW-1133">Transmembrane helix</keyword>
<reference evidence="8" key="1">
    <citation type="submission" date="2016-10" db="EMBL/GenBank/DDBJ databases">
        <authorList>
            <person name="Varghese N."/>
            <person name="Submissions S."/>
        </authorList>
    </citation>
    <scope>NUCLEOTIDE SEQUENCE [LARGE SCALE GENOMIC DNA]</scope>
    <source>
        <strain evidence="8">LMG 26383,CCUG 61248,R- 45681</strain>
    </source>
</reference>
<feature type="transmembrane region" description="Helical" evidence="5">
    <location>
        <begin position="381"/>
        <end position="399"/>
    </location>
</feature>
<dbReference type="Proteomes" id="UP000199664">
    <property type="component" value="Unassembled WGS sequence"/>
</dbReference>
<evidence type="ECO:0000313" key="7">
    <source>
        <dbReference type="EMBL" id="SEM07812.1"/>
    </source>
</evidence>
<feature type="transmembrane region" description="Helical" evidence="5">
    <location>
        <begin position="56"/>
        <end position="72"/>
    </location>
</feature>
<keyword evidence="2 5" id="KW-0812">Transmembrane</keyword>
<feature type="transmembrane region" description="Helical" evidence="5">
    <location>
        <begin position="179"/>
        <end position="199"/>
    </location>
</feature>
<accession>A0A1H7VEZ0</accession>
<evidence type="ECO:0000256" key="5">
    <source>
        <dbReference type="SAM" id="Phobius"/>
    </source>
</evidence>
<evidence type="ECO:0000256" key="4">
    <source>
        <dbReference type="ARBA" id="ARBA00023136"/>
    </source>
</evidence>
<feature type="transmembrane region" description="Helical" evidence="5">
    <location>
        <begin position="12"/>
        <end position="36"/>
    </location>
</feature>
<keyword evidence="7" id="KW-0436">Ligase</keyword>
<dbReference type="InterPro" id="IPR007016">
    <property type="entry name" value="O-antigen_ligase-rel_domated"/>
</dbReference>
<proteinExistence type="predicted"/>
<feature type="transmembrane region" description="Helical" evidence="5">
    <location>
        <begin position="84"/>
        <end position="101"/>
    </location>
</feature>
<dbReference type="GO" id="GO:0016874">
    <property type="term" value="F:ligase activity"/>
    <property type="evidence" value="ECO:0007669"/>
    <property type="project" value="UniProtKB-KW"/>
</dbReference>
<dbReference type="PANTHER" id="PTHR37422">
    <property type="entry name" value="TEICHURONIC ACID BIOSYNTHESIS PROTEIN TUAE"/>
    <property type="match status" value="1"/>
</dbReference>
<gene>
    <name evidence="7" type="ORF">SAMN04515666_10772</name>
</gene>
<dbReference type="GO" id="GO:0016020">
    <property type="term" value="C:membrane"/>
    <property type="evidence" value="ECO:0007669"/>
    <property type="project" value="UniProtKB-SubCell"/>
</dbReference>
<feature type="transmembrane region" description="Helical" evidence="5">
    <location>
        <begin position="405"/>
        <end position="423"/>
    </location>
</feature>
<comment type="subcellular location">
    <subcellularLocation>
        <location evidence="1">Membrane</location>
        <topology evidence="1">Multi-pass membrane protein</topology>
    </subcellularLocation>
</comment>
<keyword evidence="8" id="KW-1185">Reference proteome</keyword>
<dbReference type="AlphaFoldDB" id="A0A1H7VEZ0"/>
<evidence type="ECO:0000256" key="2">
    <source>
        <dbReference type="ARBA" id="ARBA00022692"/>
    </source>
</evidence>
<protein>
    <submittedName>
        <fullName evidence="7">O-antigen ligase</fullName>
    </submittedName>
</protein>
<feature type="transmembrane region" description="Helical" evidence="5">
    <location>
        <begin position="227"/>
        <end position="244"/>
    </location>
</feature>
<dbReference type="OrthoDB" id="4391260at2"/>
<name>A0A1H7VEZ0_9HYPH</name>
<feature type="transmembrane region" description="Helical" evidence="5">
    <location>
        <begin position="251"/>
        <end position="270"/>
    </location>
</feature>
<feature type="domain" description="O-antigen ligase-related" evidence="6">
    <location>
        <begin position="210"/>
        <end position="354"/>
    </location>
</feature>
<evidence type="ECO:0000256" key="3">
    <source>
        <dbReference type="ARBA" id="ARBA00022989"/>
    </source>
</evidence>
<dbReference type="PANTHER" id="PTHR37422:SF21">
    <property type="entry name" value="EXOQ-LIKE PROTEIN"/>
    <property type="match status" value="1"/>
</dbReference>
<evidence type="ECO:0000256" key="1">
    <source>
        <dbReference type="ARBA" id="ARBA00004141"/>
    </source>
</evidence>
<keyword evidence="4 5" id="KW-0472">Membrane</keyword>
<feature type="transmembrane region" description="Helical" evidence="5">
    <location>
        <begin position="206"/>
        <end position="221"/>
    </location>
</feature>
<evidence type="ECO:0000259" key="6">
    <source>
        <dbReference type="Pfam" id="PF04932"/>
    </source>
</evidence>
<dbReference type="STRING" id="1036779.SAMN04515666_10772"/>
<feature type="transmembrane region" description="Helical" evidence="5">
    <location>
        <begin position="338"/>
        <end position="361"/>
    </location>
</feature>
<dbReference type="Pfam" id="PF04932">
    <property type="entry name" value="Wzy_C"/>
    <property type="match status" value="1"/>
</dbReference>
<dbReference type="RefSeq" id="WP_091838619.1">
    <property type="nucleotide sequence ID" value="NZ_FOAN01000007.1"/>
</dbReference>
<organism evidence="7 8">
    <name type="scientific">Bosea lupini</name>
    <dbReference type="NCBI Taxonomy" id="1036779"/>
    <lineage>
        <taxon>Bacteria</taxon>
        <taxon>Pseudomonadati</taxon>
        <taxon>Pseudomonadota</taxon>
        <taxon>Alphaproteobacteria</taxon>
        <taxon>Hyphomicrobiales</taxon>
        <taxon>Boseaceae</taxon>
        <taxon>Bosea</taxon>
    </lineage>
</organism>
<dbReference type="InterPro" id="IPR051533">
    <property type="entry name" value="WaaL-like"/>
</dbReference>
<feature type="transmembrane region" description="Helical" evidence="5">
    <location>
        <begin position="107"/>
        <end position="126"/>
    </location>
</feature>
<evidence type="ECO:0000313" key="8">
    <source>
        <dbReference type="Proteomes" id="UP000199664"/>
    </source>
</evidence>
<feature type="transmembrane region" description="Helical" evidence="5">
    <location>
        <begin position="133"/>
        <end position="159"/>
    </location>
</feature>